<dbReference type="GO" id="GO:0004418">
    <property type="term" value="F:hydroxymethylbilane synthase activity"/>
    <property type="evidence" value="ECO:0007669"/>
    <property type="project" value="UniProtKB-UniRule"/>
</dbReference>
<dbReference type="HAMAP" id="MF_00260">
    <property type="entry name" value="Porphobil_deam"/>
    <property type="match status" value="1"/>
</dbReference>
<feature type="domain" description="Porphobilinogen deaminase C-terminal" evidence="9">
    <location>
        <begin position="224"/>
        <end position="283"/>
    </location>
</feature>
<keyword evidence="11" id="KW-1185">Reference proteome</keyword>
<evidence type="ECO:0000259" key="9">
    <source>
        <dbReference type="Pfam" id="PF03900"/>
    </source>
</evidence>
<feature type="modified residue" description="S-(dipyrrolylmethanemethyl)cysteine" evidence="7">
    <location>
        <position position="238"/>
    </location>
</feature>
<evidence type="ECO:0000256" key="2">
    <source>
        <dbReference type="ARBA" id="ARBA00005638"/>
    </source>
</evidence>
<comment type="cofactor">
    <cofactor evidence="7">
        <name>dipyrromethane</name>
        <dbReference type="ChEBI" id="CHEBI:60342"/>
    </cofactor>
    <text evidence="7">Binds 1 dipyrromethane group covalently.</text>
</comment>
<dbReference type="Pfam" id="PF01379">
    <property type="entry name" value="Porphobil_deam"/>
    <property type="match status" value="1"/>
</dbReference>
<dbReference type="RefSeq" id="WP_051277651.1">
    <property type="nucleotide sequence ID" value="NZ_JAAFNI010000001.1"/>
</dbReference>
<dbReference type="InterPro" id="IPR022419">
    <property type="entry name" value="Porphobilin_deaminase_cofac_BS"/>
</dbReference>
<dbReference type="STRING" id="1121387.GCA_000429885_01778"/>
<comment type="miscellaneous">
    <text evidence="7">The porphobilinogen subunits are added to the dipyrromethane group.</text>
</comment>
<dbReference type="Gene3D" id="3.40.190.10">
    <property type="entry name" value="Periplasmic binding protein-like II"/>
    <property type="match status" value="2"/>
</dbReference>
<feature type="domain" description="Porphobilinogen deaminase N-terminal" evidence="8">
    <location>
        <begin position="5"/>
        <end position="209"/>
    </location>
</feature>
<dbReference type="SUPFAM" id="SSF53850">
    <property type="entry name" value="Periplasmic binding protein-like II"/>
    <property type="match status" value="1"/>
</dbReference>
<dbReference type="OrthoDB" id="9810298at2"/>
<comment type="function">
    <text evidence="1 7">Tetrapolymerization of the monopyrrole PBG into the hydroxymethylbilane pre-uroporphyrinogen in several discrete steps.</text>
</comment>
<dbReference type="PANTHER" id="PTHR11557:SF0">
    <property type="entry name" value="PORPHOBILINOGEN DEAMINASE"/>
    <property type="match status" value="1"/>
</dbReference>
<dbReference type="PANTHER" id="PTHR11557">
    <property type="entry name" value="PORPHOBILINOGEN DEAMINASE"/>
    <property type="match status" value="1"/>
</dbReference>
<evidence type="ECO:0000256" key="1">
    <source>
        <dbReference type="ARBA" id="ARBA00002869"/>
    </source>
</evidence>
<evidence type="ECO:0000256" key="5">
    <source>
        <dbReference type="ARBA" id="ARBA00023244"/>
    </source>
</evidence>
<dbReference type="InterPro" id="IPR036803">
    <property type="entry name" value="Porphobilinogen_deaminase_C_sf"/>
</dbReference>
<evidence type="ECO:0000256" key="4">
    <source>
        <dbReference type="ARBA" id="ARBA00022679"/>
    </source>
</evidence>
<dbReference type="EC" id="2.5.1.61" evidence="7"/>
<keyword evidence="4 7" id="KW-0808">Transferase</keyword>
<evidence type="ECO:0000259" key="8">
    <source>
        <dbReference type="Pfam" id="PF01379"/>
    </source>
</evidence>
<dbReference type="GeneID" id="63458951"/>
<dbReference type="Gene3D" id="3.30.160.40">
    <property type="entry name" value="Porphobilinogen deaminase, C-terminal domain"/>
    <property type="match status" value="1"/>
</dbReference>
<dbReference type="Pfam" id="PF03900">
    <property type="entry name" value="Porphobil_deamC"/>
    <property type="match status" value="1"/>
</dbReference>
<dbReference type="GO" id="GO:0006782">
    <property type="term" value="P:protoporphyrinogen IX biosynthetic process"/>
    <property type="evidence" value="ECO:0007669"/>
    <property type="project" value="UniProtKB-UniRule"/>
</dbReference>
<name>A0A239VAY8_9MICO</name>
<evidence type="ECO:0000313" key="11">
    <source>
        <dbReference type="Proteomes" id="UP000242637"/>
    </source>
</evidence>
<dbReference type="Proteomes" id="UP000242637">
    <property type="component" value="Chromosome 1"/>
</dbReference>
<comment type="similarity">
    <text evidence="2 7">Belongs to the HMBS family.</text>
</comment>
<evidence type="ECO:0000313" key="10">
    <source>
        <dbReference type="EMBL" id="SNV19292.1"/>
    </source>
</evidence>
<dbReference type="PRINTS" id="PR00151">
    <property type="entry name" value="PORPHBDMNASE"/>
</dbReference>
<dbReference type="PIRSF" id="PIRSF001438">
    <property type="entry name" value="4pyrrol_synth_OHMeBilane_synth"/>
    <property type="match status" value="1"/>
</dbReference>
<gene>
    <name evidence="7 10" type="primary">hemC</name>
    <name evidence="10" type="ORF">SAMEA4475696_00681</name>
</gene>
<dbReference type="GO" id="GO:0005737">
    <property type="term" value="C:cytoplasm"/>
    <property type="evidence" value="ECO:0007669"/>
    <property type="project" value="UniProtKB-UniRule"/>
</dbReference>
<dbReference type="InterPro" id="IPR022417">
    <property type="entry name" value="Porphobilin_deaminase_N"/>
</dbReference>
<dbReference type="EMBL" id="LT906453">
    <property type="protein sequence ID" value="SNV19292.1"/>
    <property type="molecule type" value="Genomic_DNA"/>
</dbReference>
<comment type="catalytic activity">
    <reaction evidence="6 7">
        <text>4 porphobilinogen + H2O = hydroxymethylbilane + 4 NH4(+)</text>
        <dbReference type="Rhea" id="RHEA:13185"/>
        <dbReference type="ChEBI" id="CHEBI:15377"/>
        <dbReference type="ChEBI" id="CHEBI:28938"/>
        <dbReference type="ChEBI" id="CHEBI:57845"/>
        <dbReference type="ChEBI" id="CHEBI:58126"/>
        <dbReference type="EC" id="2.5.1.61"/>
    </reaction>
</comment>
<proteinExistence type="inferred from homology"/>
<organism evidence="10 11">
    <name type="scientific">Dermatophilus congolensis</name>
    <dbReference type="NCBI Taxonomy" id="1863"/>
    <lineage>
        <taxon>Bacteria</taxon>
        <taxon>Bacillati</taxon>
        <taxon>Actinomycetota</taxon>
        <taxon>Actinomycetes</taxon>
        <taxon>Micrococcales</taxon>
        <taxon>Dermatophilaceae</taxon>
        <taxon>Dermatophilus</taxon>
    </lineage>
</organism>
<keyword evidence="5 7" id="KW-0627">Porphyrin biosynthesis</keyword>
<accession>A0A239VAY8</accession>
<sequence>MSRTLKLGTRRSALATTQSRWVRDQLAQAGVESELVEVITEGDINMAPLTQIGGTGVFASALRHRLLSSDVDFAVHSLKDLPVAPHTGLTIAAIPTREDVRDVLISANNETLEELPHGATIGTGSPRRAAQLHAIRPDLNLKPIRGNVGTRIAHVDEGRLHAVILAGAGIRRLGLTDRISQYLPTNTVLPAAGQGALAIECRSDSTDIRQALALIDNPTSRLETHIERTVLATLEAGCTAPIGVYAQLLTATEAATATGLTPPATDTEPHILLDTFVQTTTGPIRLRRTAPTCQAERLAIEVGTELREHVLAEQPTQH</sequence>
<dbReference type="PROSITE" id="PS00533">
    <property type="entry name" value="PORPHOBILINOGEN_DEAM"/>
    <property type="match status" value="1"/>
</dbReference>
<dbReference type="AlphaFoldDB" id="A0A239VAY8"/>
<dbReference type="SUPFAM" id="SSF54782">
    <property type="entry name" value="Porphobilinogen deaminase (hydroxymethylbilane synthase), C-terminal domain"/>
    <property type="match status" value="1"/>
</dbReference>
<dbReference type="InterPro" id="IPR022418">
    <property type="entry name" value="Porphobilinogen_deaminase_C"/>
</dbReference>
<dbReference type="KEGG" id="dco:SAMEA4475696_0681"/>
<protein>
    <recommendedName>
        <fullName evidence="7">Porphobilinogen deaminase</fullName>
        <shortName evidence="7">PBG</shortName>
        <ecNumber evidence="7">2.5.1.61</ecNumber>
    </recommendedName>
    <alternativeName>
        <fullName evidence="7">Hydroxymethylbilane synthase</fullName>
        <shortName evidence="7">HMBS</shortName>
    </alternativeName>
    <alternativeName>
        <fullName evidence="7">Pre-uroporphyrinogen synthase</fullName>
    </alternativeName>
</protein>
<evidence type="ECO:0000256" key="7">
    <source>
        <dbReference type="HAMAP-Rule" id="MF_00260"/>
    </source>
</evidence>
<dbReference type="NCBIfam" id="TIGR00212">
    <property type="entry name" value="hemC"/>
    <property type="match status" value="1"/>
</dbReference>
<comment type="subunit">
    <text evidence="3 7">Monomer.</text>
</comment>
<dbReference type="FunFam" id="3.40.190.10:FF:000005">
    <property type="entry name" value="Porphobilinogen deaminase"/>
    <property type="match status" value="1"/>
</dbReference>
<reference evidence="10 11" key="1">
    <citation type="submission" date="2017-06" db="EMBL/GenBank/DDBJ databases">
        <authorList>
            <consortium name="Pathogen Informatics"/>
        </authorList>
    </citation>
    <scope>NUCLEOTIDE SEQUENCE [LARGE SCALE GENOMIC DNA]</scope>
    <source>
        <strain evidence="10 11">NCTC13039</strain>
    </source>
</reference>
<evidence type="ECO:0000256" key="6">
    <source>
        <dbReference type="ARBA" id="ARBA00048169"/>
    </source>
</evidence>
<dbReference type="InterPro" id="IPR000860">
    <property type="entry name" value="HemC"/>
</dbReference>
<evidence type="ECO:0000256" key="3">
    <source>
        <dbReference type="ARBA" id="ARBA00011245"/>
    </source>
</evidence>